<evidence type="ECO:0000313" key="2">
    <source>
        <dbReference type="Proteomes" id="UP000886725"/>
    </source>
</evidence>
<organism evidence="1 2">
    <name type="scientific">Candidatus Faecenecus gallistercoris</name>
    <dbReference type="NCBI Taxonomy" id="2840793"/>
    <lineage>
        <taxon>Bacteria</taxon>
        <taxon>Bacillati</taxon>
        <taxon>Bacillota</taxon>
        <taxon>Bacillota incertae sedis</taxon>
        <taxon>Candidatus Faecenecus</taxon>
    </lineage>
</organism>
<evidence type="ECO:0000313" key="1">
    <source>
        <dbReference type="EMBL" id="HIQ65212.1"/>
    </source>
</evidence>
<dbReference type="AlphaFoldDB" id="A0A9D1CKY3"/>
<accession>A0A9D1CKY3</accession>
<reference evidence="1" key="2">
    <citation type="journal article" date="2021" name="PeerJ">
        <title>Extensive microbial diversity within the chicken gut microbiome revealed by metagenomics and culture.</title>
        <authorList>
            <person name="Gilroy R."/>
            <person name="Ravi A."/>
            <person name="Getino M."/>
            <person name="Pursley I."/>
            <person name="Horton D.L."/>
            <person name="Alikhan N.F."/>
            <person name="Baker D."/>
            <person name="Gharbi K."/>
            <person name="Hall N."/>
            <person name="Watson M."/>
            <person name="Adriaenssens E.M."/>
            <person name="Foster-Nyarko E."/>
            <person name="Jarju S."/>
            <person name="Secka A."/>
            <person name="Antonio M."/>
            <person name="Oren A."/>
            <person name="Chaudhuri R.R."/>
            <person name="La Ragione R."/>
            <person name="Hildebrand F."/>
            <person name="Pallen M.J."/>
        </authorList>
    </citation>
    <scope>NUCLEOTIDE SEQUENCE</scope>
    <source>
        <strain evidence="1">CHK165-10780</strain>
    </source>
</reference>
<sequence length="423" mass="49872">MIKRLVYDLSKILPLIFFLLLLLVALQLVYSFFKTDHSITYSIRKGDIIFNIQEDFHDGNYYLKISDENHVYHYENRTDFNKQEEILDDIMVSDIDGYRCIYPIYQQVAFDKGGSYNNISCSKDGVTYMGETLANIISLESFQGEIRSQNEFVYAGWGVEESKETTILQGRYYRDYLLPDFNIVVWDYRNLINLSVDYQSYAEVSDRDIYENEYGTLVGQYYVMPIPEDGATYKQYKVVDLLSNSVSTYNFSNPISTDSYVNGVVEDKLYLFDRSNLVQYEINPQDGTVVNTLEGENVRYFDGENWFTKNVYEMKLEEIHFGKDLFAIPELQAYHPTEIVESSRYYYLLIGNQIYKFDKEDLSHPVILLTLDSPKELKVVDDYLFYIDGTTLYYYEETIGVRPIFLASMFHYTYHNVYDVYRR</sequence>
<gene>
    <name evidence="1" type="ORF">IAC85_05690</name>
</gene>
<dbReference type="EMBL" id="DVFU01000110">
    <property type="protein sequence ID" value="HIQ65212.1"/>
    <property type="molecule type" value="Genomic_DNA"/>
</dbReference>
<dbReference type="Proteomes" id="UP000886725">
    <property type="component" value="Unassembled WGS sequence"/>
</dbReference>
<proteinExistence type="predicted"/>
<comment type="caution">
    <text evidence="1">The sequence shown here is derived from an EMBL/GenBank/DDBJ whole genome shotgun (WGS) entry which is preliminary data.</text>
</comment>
<protein>
    <submittedName>
        <fullName evidence="1">Uncharacterized protein</fullName>
    </submittedName>
</protein>
<reference evidence="1" key="1">
    <citation type="submission" date="2020-10" db="EMBL/GenBank/DDBJ databases">
        <authorList>
            <person name="Gilroy R."/>
        </authorList>
    </citation>
    <scope>NUCLEOTIDE SEQUENCE</scope>
    <source>
        <strain evidence="1">CHK165-10780</strain>
    </source>
</reference>
<name>A0A9D1CKY3_9FIRM</name>